<evidence type="ECO:0000313" key="1">
    <source>
        <dbReference type="EMBL" id="OQA61225.1"/>
    </source>
</evidence>
<gene>
    <name evidence="1" type="ORF">BWY41_00176</name>
</gene>
<sequence>MWFTVTVDENGKPKITPIKLEGPVVSGSLDTTTTGLTSSESYVTTITASFARVVEFSFSPINNVGAEIQDCEVVYTDNKGMPIDSLRKNLSVYLYLPPFGSSEELEKDASRTLKLEIFDQSTQDYYINHNIPFGQAIITFNGLDGAGHPIALKKAISINADMIDDSLQDEIDQQIQEIMQNQGQNPGSSCSSCS</sequence>
<comment type="caution">
    <text evidence="1">The sequence shown here is derived from an EMBL/GenBank/DDBJ whole genome shotgun (WGS) entry which is preliminary data.</text>
</comment>
<accession>A0A1V5T392</accession>
<proteinExistence type="predicted"/>
<dbReference type="Proteomes" id="UP000485569">
    <property type="component" value="Unassembled WGS sequence"/>
</dbReference>
<reference evidence="1" key="1">
    <citation type="submission" date="2017-02" db="EMBL/GenBank/DDBJ databases">
        <title>Delving into the versatile metabolic prowess of the omnipresent phylum Bacteroidetes.</title>
        <authorList>
            <person name="Nobu M.K."/>
            <person name="Mei R."/>
            <person name="Narihiro T."/>
            <person name="Kuroda K."/>
            <person name="Liu W.-T."/>
        </authorList>
    </citation>
    <scope>NUCLEOTIDE SEQUENCE</scope>
    <source>
        <strain evidence="1">ADurb.Bin276</strain>
    </source>
</reference>
<dbReference type="EMBL" id="MWBQ01000021">
    <property type="protein sequence ID" value="OQA61225.1"/>
    <property type="molecule type" value="Genomic_DNA"/>
</dbReference>
<dbReference type="AlphaFoldDB" id="A0A1V5T392"/>
<organism evidence="1">
    <name type="scientific">Candidatus Atribacter allofermentans</name>
    <dbReference type="NCBI Taxonomy" id="1852833"/>
    <lineage>
        <taxon>Bacteria</taxon>
        <taxon>Pseudomonadati</taxon>
        <taxon>Atribacterota</taxon>
        <taxon>Atribacteria</taxon>
        <taxon>Atribacterales</taxon>
        <taxon>Atribacteraceae</taxon>
        <taxon>Atribacter</taxon>
    </lineage>
</organism>
<name>A0A1V5T392_9BACT</name>
<protein>
    <submittedName>
        <fullName evidence="1">Uncharacterized protein</fullName>
    </submittedName>
</protein>